<sequence length="172" mass="20107">MKVYFLLQVCLPHQSTRGHSLFEALYNYQVMACLSLLYDFGDEVGKAVTYLTHHHPHLRYLPWPLFYFTNRHSPPLANGGRNKNETLLPYRFGSTHIYLHPSAHAQRSKDRNKKNKNKKEINPDRESLITSDPTIGDNIGENPPITDVGERERKGYFCIFTFFYFFYLVVCC</sequence>
<feature type="compositionally biased region" description="Basic and acidic residues" evidence="1">
    <location>
        <begin position="118"/>
        <end position="127"/>
    </location>
</feature>
<dbReference type="EMBL" id="ML120417">
    <property type="protein sequence ID" value="RPA96209.1"/>
    <property type="molecule type" value="Genomic_DNA"/>
</dbReference>
<evidence type="ECO:0000313" key="2">
    <source>
        <dbReference type="EMBL" id="RPA96209.1"/>
    </source>
</evidence>
<organism evidence="2 3">
    <name type="scientific">Choiromyces venosus 120613-1</name>
    <dbReference type="NCBI Taxonomy" id="1336337"/>
    <lineage>
        <taxon>Eukaryota</taxon>
        <taxon>Fungi</taxon>
        <taxon>Dikarya</taxon>
        <taxon>Ascomycota</taxon>
        <taxon>Pezizomycotina</taxon>
        <taxon>Pezizomycetes</taxon>
        <taxon>Pezizales</taxon>
        <taxon>Tuberaceae</taxon>
        <taxon>Choiromyces</taxon>
    </lineage>
</organism>
<evidence type="ECO:0000313" key="3">
    <source>
        <dbReference type="Proteomes" id="UP000276215"/>
    </source>
</evidence>
<protein>
    <submittedName>
        <fullName evidence="2">Uncharacterized protein</fullName>
    </submittedName>
</protein>
<dbReference type="Proteomes" id="UP000276215">
    <property type="component" value="Unassembled WGS sequence"/>
</dbReference>
<evidence type="ECO:0000256" key="1">
    <source>
        <dbReference type="SAM" id="MobiDB-lite"/>
    </source>
</evidence>
<dbReference type="AlphaFoldDB" id="A0A3N4JD65"/>
<name>A0A3N4JD65_9PEZI</name>
<proteinExistence type="predicted"/>
<accession>A0A3N4JD65</accession>
<gene>
    <name evidence="2" type="ORF">L873DRAFT_1257720</name>
</gene>
<reference evidence="2 3" key="1">
    <citation type="journal article" date="2018" name="Nat. Ecol. Evol.">
        <title>Pezizomycetes genomes reveal the molecular basis of ectomycorrhizal truffle lifestyle.</title>
        <authorList>
            <person name="Murat C."/>
            <person name="Payen T."/>
            <person name="Noel B."/>
            <person name="Kuo A."/>
            <person name="Morin E."/>
            <person name="Chen J."/>
            <person name="Kohler A."/>
            <person name="Krizsan K."/>
            <person name="Balestrini R."/>
            <person name="Da Silva C."/>
            <person name="Montanini B."/>
            <person name="Hainaut M."/>
            <person name="Levati E."/>
            <person name="Barry K.W."/>
            <person name="Belfiori B."/>
            <person name="Cichocki N."/>
            <person name="Clum A."/>
            <person name="Dockter R.B."/>
            <person name="Fauchery L."/>
            <person name="Guy J."/>
            <person name="Iotti M."/>
            <person name="Le Tacon F."/>
            <person name="Lindquist E.A."/>
            <person name="Lipzen A."/>
            <person name="Malagnac F."/>
            <person name="Mello A."/>
            <person name="Molinier V."/>
            <person name="Miyauchi S."/>
            <person name="Poulain J."/>
            <person name="Riccioni C."/>
            <person name="Rubini A."/>
            <person name="Sitrit Y."/>
            <person name="Splivallo R."/>
            <person name="Traeger S."/>
            <person name="Wang M."/>
            <person name="Zifcakova L."/>
            <person name="Wipf D."/>
            <person name="Zambonelli A."/>
            <person name="Paolocci F."/>
            <person name="Nowrousian M."/>
            <person name="Ottonello S."/>
            <person name="Baldrian P."/>
            <person name="Spatafora J.W."/>
            <person name="Henrissat B."/>
            <person name="Nagy L.G."/>
            <person name="Aury J.M."/>
            <person name="Wincker P."/>
            <person name="Grigoriev I.V."/>
            <person name="Bonfante P."/>
            <person name="Martin F.M."/>
        </authorList>
    </citation>
    <scope>NUCLEOTIDE SEQUENCE [LARGE SCALE GENOMIC DNA]</scope>
    <source>
        <strain evidence="2 3">120613-1</strain>
    </source>
</reference>
<keyword evidence="3" id="KW-1185">Reference proteome</keyword>
<feature type="region of interest" description="Disordered" evidence="1">
    <location>
        <begin position="102"/>
        <end position="146"/>
    </location>
</feature>